<dbReference type="Pfam" id="PF03159">
    <property type="entry name" value="XRN_N"/>
    <property type="match status" value="1"/>
</dbReference>
<dbReference type="GO" id="GO:0003723">
    <property type="term" value="F:RNA binding"/>
    <property type="evidence" value="ECO:0007669"/>
    <property type="project" value="TreeGrafter"/>
</dbReference>
<keyword evidence="1" id="KW-0540">Nuclease</keyword>
<feature type="domain" description="Xrn1 N-terminal" evidence="4">
    <location>
        <begin position="1"/>
        <end position="248"/>
    </location>
</feature>
<feature type="domain" description="Xrn1 helical" evidence="5">
    <location>
        <begin position="293"/>
        <end position="428"/>
    </location>
</feature>
<gene>
    <name evidence="6" type="ORF">RJT34_31034</name>
</gene>
<dbReference type="Proteomes" id="UP001359559">
    <property type="component" value="Unassembled WGS sequence"/>
</dbReference>
<dbReference type="GO" id="GO:0005634">
    <property type="term" value="C:nucleus"/>
    <property type="evidence" value="ECO:0007669"/>
    <property type="project" value="TreeGrafter"/>
</dbReference>
<evidence type="ECO:0000313" key="6">
    <source>
        <dbReference type="EMBL" id="KAK7263444.1"/>
    </source>
</evidence>
<evidence type="ECO:0000256" key="1">
    <source>
        <dbReference type="ARBA" id="ARBA00022722"/>
    </source>
</evidence>
<dbReference type="CDD" id="cd18673">
    <property type="entry name" value="PIN_XRN1-2-like"/>
    <property type="match status" value="1"/>
</dbReference>
<dbReference type="Gene3D" id="3.40.50.12390">
    <property type="match status" value="1"/>
</dbReference>
<dbReference type="PANTHER" id="PTHR12341:SF62">
    <property type="entry name" value="5'-3' EXORIBONUCLEASE 3-LIKE"/>
    <property type="match status" value="1"/>
</dbReference>
<evidence type="ECO:0000256" key="3">
    <source>
        <dbReference type="ARBA" id="ARBA00022839"/>
    </source>
</evidence>
<keyword evidence="2" id="KW-0378">Hydrolase</keyword>
<accession>A0AAN9ETL7</accession>
<evidence type="ECO:0000256" key="2">
    <source>
        <dbReference type="ARBA" id="ARBA00022801"/>
    </source>
</evidence>
<proteinExistence type="predicted"/>
<comment type="caution">
    <text evidence="6">The sequence shown here is derived from an EMBL/GenBank/DDBJ whole genome shotgun (WGS) entry which is preliminary data.</text>
</comment>
<dbReference type="InterPro" id="IPR004859">
    <property type="entry name" value="Xrn1_N"/>
</dbReference>
<reference evidence="6 7" key="1">
    <citation type="submission" date="2024-01" db="EMBL/GenBank/DDBJ databases">
        <title>The genomes of 5 underutilized Papilionoideae crops provide insights into root nodulation and disease resistance.</title>
        <authorList>
            <person name="Yuan L."/>
        </authorList>
    </citation>
    <scope>NUCLEOTIDE SEQUENCE [LARGE SCALE GENOMIC DNA]</scope>
    <source>
        <strain evidence="6">LY-2023</strain>
        <tissue evidence="6">Leaf</tissue>
    </source>
</reference>
<evidence type="ECO:0000259" key="4">
    <source>
        <dbReference type="Pfam" id="PF03159"/>
    </source>
</evidence>
<dbReference type="Pfam" id="PF17846">
    <property type="entry name" value="XRN_M"/>
    <property type="match status" value="1"/>
</dbReference>
<protein>
    <submittedName>
        <fullName evidence="6">Uncharacterized protein</fullName>
    </submittedName>
</protein>
<keyword evidence="7" id="KW-1185">Reference proteome</keyword>
<name>A0AAN9ETL7_CLITE</name>
<keyword evidence="3" id="KW-0269">Exonuclease</keyword>
<dbReference type="GO" id="GO:0000956">
    <property type="term" value="P:nuclear-transcribed mRNA catabolic process"/>
    <property type="evidence" value="ECO:0007669"/>
    <property type="project" value="TreeGrafter"/>
</dbReference>
<dbReference type="AlphaFoldDB" id="A0AAN9ETL7"/>
<evidence type="ECO:0000313" key="7">
    <source>
        <dbReference type="Proteomes" id="UP001359559"/>
    </source>
</evidence>
<sequence>MGVPSFYRWLANKYPRVVQDVVDPTMHNTTTNNGVALEYDNFYIDMNAIIHPCFHPDDVHNIPRATTFEDVFRNVFEFVDRLVHVVRPRKLLYMAIDGVAPRAKMNQQRSRRFQAAKDNEIREAEEDRLRKQYEMEGKQVLPKEESQVSDSNVITPGTEFMHELSKALQNYISSRISSDLLWKDIMVILSDANVPGEGEHKIMSYLRKQRCLDEYDPNTRHCLYGSDADLIMLAMATHEPHFSILREDVPLQQQPKIVVESFNLKLKYLHIWLLREYLELDMKIEDPPKNFSIEFERIVDDFVFMCFFAGNDFLPHMPSLEIHEGAIDLLLTVYKKEFNKLGGYLVDMSRIEEKHATFVKLSRVEKFILMVGTYEEKIFKKRSEIREKKLKRLISANEDAKQEKNADGYSELDYENSSACAIVIKKASATKIFVPASASSAEYGLIVAVP</sequence>
<dbReference type="EMBL" id="JAYKXN010000008">
    <property type="protein sequence ID" value="KAK7263444.1"/>
    <property type="molecule type" value="Genomic_DNA"/>
</dbReference>
<dbReference type="PANTHER" id="PTHR12341">
    <property type="entry name" value="5'-&gt;3' EXORIBONUCLEASE"/>
    <property type="match status" value="1"/>
</dbReference>
<dbReference type="InterPro" id="IPR041412">
    <property type="entry name" value="Xrn1_helical"/>
</dbReference>
<organism evidence="6 7">
    <name type="scientific">Clitoria ternatea</name>
    <name type="common">Butterfly pea</name>
    <dbReference type="NCBI Taxonomy" id="43366"/>
    <lineage>
        <taxon>Eukaryota</taxon>
        <taxon>Viridiplantae</taxon>
        <taxon>Streptophyta</taxon>
        <taxon>Embryophyta</taxon>
        <taxon>Tracheophyta</taxon>
        <taxon>Spermatophyta</taxon>
        <taxon>Magnoliopsida</taxon>
        <taxon>eudicotyledons</taxon>
        <taxon>Gunneridae</taxon>
        <taxon>Pentapetalae</taxon>
        <taxon>rosids</taxon>
        <taxon>fabids</taxon>
        <taxon>Fabales</taxon>
        <taxon>Fabaceae</taxon>
        <taxon>Papilionoideae</taxon>
        <taxon>50 kb inversion clade</taxon>
        <taxon>NPAAA clade</taxon>
        <taxon>indigoferoid/millettioid clade</taxon>
        <taxon>Phaseoleae</taxon>
        <taxon>Clitoria</taxon>
    </lineage>
</organism>
<dbReference type="GO" id="GO:0004534">
    <property type="term" value="F:5'-3' RNA exonuclease activity"/>
    <property type="evidence" value="ECO:0007669"/>
    <property type="project" value="TreeGrafter"/>
</dbReference>
<evidence type="ECO:0000259" key="5">
    <source>
        <dbReference type="Pfam" id="PF17846"/>
    </source>
</evidence>
<dbReference type="InterPro" id="IPR027073">
    <property type="entry name" value="5_3_exoribonuclease"/>
</dbReference>